<evidence type="ECO:0000256" key="1">
    <source>
        <dbReference type="ARBA" id="ARBA00022842"/>
    </source>
</evidence>
<dbReference type="InterPro" id="IPR002716">
    <property type="entry name" value="PIN_dom"/>
</dbReference>
<dbReference type="PANTHER" id="PTHR35901:SF1">
    <property type="entry name" value="EXONUCLEASE VAPC9"/>
    <property type="match status" value="1"/>
</dbReference>
<dbReference type="EMBL" id="FNHG01000003">
    <property type="protein sequence ID" value="SDL96203.1"/>
    <property type="molecule type" value="Genomic_DNA"/>
</dbReference>
<dbReference type="STRING" id="144026.SAMN04488568_103177"/>
<organism evidence="3 4">
    <name type="scientific">Maricaulis salignorans</name>
    <dbReference type="NCBI Taxonomy" id="144026"/>
    <lineage>
        <taxon>Bacteria</taxon>
        <taxon>Pseudomonadati</taxon>
        <taxon>Pseudomonadota</taxon>
        <taxon>Alphaproteobacteria</taxon>
        <taxon>Maricaulales</taxon>
        <taxon>Maricaulaceae</taxon>
        <taxon>Maricaulis</taxon>
    </lineage>
</organism>
<gene>
    <name evidence="3" type="ORF">SAMN04488568_103177</name>
</gene>
<evidence type="ECO:0000259" key="2">
    <source>
        <dbReference type="Pfam" id="PF01850"/>
    </source>
</evidence>
<keyword evidence="4" id="KW-1185">Reference proteome</keyword>
<dbReference type="InterPro" id="IPR044153">
    <property type="entry name" value="PIN_Pae0151-like"/>
</dbReference>
<dbReference type="AlphaFoldDB" id="A0A1G9PCC3"/>
<name>A0A1G9PCC3_9PROT</name>
<dbReference type="InterPro" id="IPR051619">
    <property type="entry name" value="TypeII_TA_RNase_PINc/VapC"/>
</dbReference>
<dbReference type="SUPFAM" id="SSF88723">
    <property type="entry name" value="PIN domain-like"/>
    <property type="match status" value="1"/>
</dbReference>
<keyword evidence="1" id="KW-0460">Magnesium</keyword>
<evidence type="ECO:0000313" key="3">
    <source>
        <dbReference type="EMBL" id="SDL96203.1"/>
    </source>
</evidence>
<dbReference type="OrthoDB" id="7631905at2"/>
<dbReference type="Gene3D" id="3.40.50.1010">
    <property type="entry name" value="5'-nuclease"/>
    <property type="match status" value="1"/>
</dbReference>
<evidence type="ECO:0000313" key="4">
    <source>
        <dbReference type="Proteomes" id="UP000199759"/>
    </source>
</evidence>
<dbReference type="Proteomes" id="UP000199759">
    <property type="component" value="Unassembled WGS sequence"/>
</dbReference>
<sequence length="144" mass="15337">MAELKPLVVDASAALAWVLRAQAGPRSDAFLDELPRYRLIAPDVFAWETGNLLRRSAARGSVELAATLGELHDLHITVLPPRFTGQIFELTAFARAAGLSLFDAAYLALAIESGGELASRDKALLTVARANAIPCHDLSEPSGS</sequence>
<feature type="domain" description="PIN" evidence="2">
    <location>
        <begin position="8"/>
        <end position="128"/>
    </location>
</feature>
<dbReference type="InterPro" id="IPR029060">
    <property type="entry name" value="PIN-like_dom_sf"/>
</dbReference>
<dbReference type="Pfam" id="PF01850">
    <property type="entry name" value="PIN"/>
    <property type="match status" value="1"/>
</dbReference>
<dbReference type="RefSeq" id="WP_091767386.1">
    <property type="nucleotide sequence ID" value="NZ_FNHG01000003.1"/>
</dbReference>
<protein>
    <submittedName>
        <fullName evidence="3">Predicted nucleic acid-binding protein, contains PIN domain</fullName>
    </submittedName>
</protein>
<proteinExistence type="predicted"/>
<accession>A0A1G9PCC3</accession>
<dbReference type="CDD" id="cd09873">
    <property type="entry name" value="PIN_Pae0151-like"/>
    <property type="match status" value="1"/>
</dbReference>
<dbReference type="PANTHER" id="PTHR35901">
    <property type="entry name" value="RIBONUCLEASE VAPC3"/>
    <property type="match status" value="1"/>
</dbReference>
<reference evidence="3 4" key="1">
    <citation type="submission" date="2016-10" db="EMBL/GenBank/DDBJ databases">
        <authorList>
            <person name="de Groot N.N."/>
        </authorList>
    </citation>
    <scope>NUCLEOTIDE SEQUENCE [LARGE SCALE GENOMIC DNA]</scope>
    <source>
        <strain evidence="3 4">DSM 16077</strain>
    </source>
</reference>